<dbReference type="Proteomes" id="UP001596022">
    <property type="component" value="Unassembled WGS sequence"/>
</dbReference>
<protein>
    <submittedName>
        <fullName evidence="1">Uncharacterized protein</fullName>
    </submittedName>
</protein>
<dbReference type="RefSeq" id="WP_376846574.1">
    <property type="nucleotide sequence ID" value="NZ_JBHSFW010000009.1"/>
</dbReference>
<comment type="caution">
    <text evidence="1">The sequence shown here is derived from an EMBL/GenBank/DDBJ whole genome shotgun (WGS) entry which is preliminary data.</text>
</comment>
<evidence type="ECO:0000313" key="2">
    <source>
        <dbReference type="Proteomes" id="UP001596022"/>
    </source>
</evidence>
<accession>A0ABV9GQ98</accession>
<keyword evidence="2" id="KW-1185">Reference proteome</keyword>
<sequence>MIAYIRKNGSVIGNFNADIGKSDGRRAMADAVLEYIRIISTKLGQLSGILNRISGKVAVAEPYQLPPDWNTLVEIGKLALNSGISLEFGNPSSKGSRKRIKGLVPDGQCLN</sequence>
<reference evidence="2" key="1">
    <citation type="journal article" date="2019" name="Int. J. Syst. Evol. Microbiol.">
        <title>The Global Catalogue of Microorganisms (GCM) 10K type strain sequencing project: providing services to taxonomists for standard genome sequencing and annotation.</title>
        <authorList>
            <consortium name="The Broad Institute Genomics Platform"/>
            <consortium name="The Broad Institute Genome Sequencing Center for Infectious Disease"/>
            <person name="Wu L."/>
            <person name="Ma J."/>
        </authorList>
    </citation>
    <scope>NUCLEOTIDE SEQUENCE [LARGE SCALE GENOMIC DNA]</scope>
    <source>
        <strain evidence="2">CGMCC 1.16306</strain>
    </source>
</reference>
<organism evidence="1 2">
    <name type="scientific">Camelliibacillus cellulosilyticus</name>
    <dbReference type="NCBI Taxonomy" id="2174486"/>
    <lineage>
        <taxon>Bacteria</taxon>
        <taxon>Bacillati</taxon>
        <taxon>Bacillota</taxon>
        <taxon>Bacilli</taxon>
        <taxon>Bacillales</taxon>
        <taxon>Sporolactobacillaceae</taxon>
        <taxon>Camelliibacillus</taxon>
    </lineage>
</organism>
<evidence type="ECO:0000313" key="1">
    <source>
        <dbReference type="EMBL" id="MFC4619476.1"/>
    </source>
</evidence>
<gene>
    <name evidence="1" type="ORF">ACFO4N_12210</name>
</gene>
<name>A0ABV9GQ98_9BACL</name>
<dbReference type="EMBL" id="JBHSFW010000009">
    <property type="protein sequence ID" value="MFC4619476.1"/>
    <property type="molecule type" value="Genomic_DNA"/>
</dbReference>
<proteinExistence type="predicted"/>